<keyword evidence="6" id="KW-0915">Sodium</keyword>
<evidence type="ECO:0000256" key="1">
    <source>
        <dbReference type="ARBA" id="ARBA00004141"/>
    </source>
</evidence>
<dbReference type="OrthoDB" id="6021021at2759"/>
<keyword evidence="9 11" id="KW-0739">Sodium transport</keyword>
<evidence type="ECO:0000256" key="12">
    <source>
        <dbReference type="SAM" id="MobiDB-lite"/>
    </source>
</evidence>
<keyword evidence="4 11" id="KW-0812">Transmembrane</keyword>
<evidence type="ECO:0000256" key="6">
    <source>
        <dbReference type="ARBA" id="ARBA00023053"/>
    </source>
</evidence>
<feature type="region of interest" description="Disordered" evidence="12">
    <location>
        <begin position="1"/>
        <end position="26"/>
    </location>
</feature>
<dbReference type="KEGG" id="aqu:105312426"/>
<evidence type="ECO:0000256" key="2">
    <source>
        <dbReference type="ARBA" id="ARBA00022448"/>
    </source>
</evidence>
<evidence type="ECO:0000256" key="7">
    <source>
        <dbReference type="ARBA" id="ARBA00023065"/>
    </source>
</evidence>
<feature type="transmembrane region" description="Helical" evidence="13">
    <location>
        <begin position="55"/>
        <end position="73"/>
    </location>
</feature>
<dbReference type="EnsemblMetazoa" id="Aqu2.1.34376_001">
    <property type="protein sequence ID" value="Aqu2.1.34376_001"/>
    <property type="gene ID" value="Aqu2.1.34376"/>
</dbReference>
<keyword evidence="15" id="KW-1185">Reference proteome</keyword>
<dbReference type="Proteomes" id="UP000007879">
    <property type="component" value="Unassembled WGS sequence"/>
</dbReference>
<evidence type="ECO:0000256" key="5">
    <source>
        <dbReference type="ARBA" id="ARBA00022989"/>
    </source>
</evidence>
<dbReference type="GO" id="GO:0015280">
    <property type="term" value="F:ligand-gated sodium channel activity"/>
    <property type="evidence" value="ECO:0007669"/>
    <property type="project" value="TreeGrafter"/>
</dbReference>
<dbReference type="Gene3D" id="1.10.287.770">
    <property type="entry name" value="YojJ-like"/>
    <property type="match status" value="1"/>
</dbReference>
<dbReference type="EnsemblMetazoa" id="XM_011405057.2">
    <property type="protein sequence ID" value="XP_011403359.1"/>
    <property type="gene ID" value="LOC105312426"/>
</dbReference>
<evidence type="ECO:0000256" key="8">
    <source>
        <dbReference type="ARBA" id="ARBA00023136"/>
    </source>
</evidence>
<gene>
    <name evidence="14" type="primary">105312426</name>
</gene>
<evidence type="ECO:0000256" key="10">
    <source>
        <dbReference type="ARBA" id="ARBA00023303"/>
    </source>
</evidence>
<evidence type="ECO:0000256" key="9">
    <source>
        <dbReference type="ARBA" id="ARBA00023201"/>
    </source>
</evidence>
<dbReference type="AlphaFoldDB" id="A0A1X7V336"/>
<dbReference type="GO" id="GO:0005886">
    <property type="term" value="C:plasma membrane"/>
    <property type="evidence" value="ECO:0007669"/>
    <property type="project" value="TreeGrafter"/>
</dbReference>
<proteinExistence type="inferred from homology"/>
<keyword evidence="2 11" id="KW-0813">Transport</keyword>
<sequence length="498" mass="54859">MPSKDKGENDPQENTGVRNRKEKSCQNPQFTKWAESSTIHGVDHIFLGKSKVRRVVWAVILLLAIGGCLYGIIDRSIYFASKPTATTVTADINEDGIPFPAVTICNLSPISRQYADQHNLTSLLSYILFTDSNTHSKGFISSNCQANLEQITDTTITLKDVFRDGARNSSFILACHYGSARNKMDCANMTLRTTLTPRGLCYTFNGDPASPPLLVRSVGERFGLRMIFNISQSDYTHSINGDAGIRVSVHTRDEKPDPLLKGISVPPRSHASIALYPIRSISKPEITRCAPTDTQLSYFPGLSYTTSGCQANEHFERSQAQCGCVDVAESATNDCTVEDICCLYDEGTSTDTLNSTCLPSCNNMIFSSSVSYSQYPSDVTVSLLTSFQSQSAESIDDNILALNIYFGSLHTIVTSTYYTYLWSGLLADIGGQLALFVGASVISFMELVLLCFDETKCSGVFIRKKIKKKHEEHELEERDDKESLNGGKIEDKQANTNV</sequence>
<dbReference type="Pfam" id="PF00858">
    <property type="entry name" value="ASC"/>
    <property type="match status" value="1"/>
</dbReference>
<evidence type="ECO:0000256" key="4">
    <source>
        <dbReference type="ARBA" id="ARBA00022692"/>
    </source>
</evidence>
<keyword evidence="7 11" id="KW-0406">Ion transport</keyword>
<comment type="similarity">
    <text evidence="11">Belongs to the amiloride-sensitive sodium channel (TC 1.A.6) family.</text>
</comment>
<keyword evidence="3 11" id="KW-0894">Sodium channel</keyword>
<evidence type="ECO:0000313" key="15">
    <source>
        <dbReference type="Proteomes" id="UP000007879"/>
    </source>
</evidence>
<evidence type="ECO:0000256" key="3">
    <source>
        <dbReference type="ARBA" id="ARBA00022461"/>
    </source>
</evidence>
<organism evidence="14">
    <name type="scientific">Amphimedon queenslandica</name>
    <name type="common">Sponge</name>
    <dbReference type="NCBI Taxonomy" id="400682"/>
    <lineage>
        <taxon>Eukaryota</taxon>
        <taxon>Metazoa</taxon>
        <taxon>Porifera</taxon>
        <taxon>Demospongiae</taxon>
        <taxon>Heteroscleromorpha</taxon>
        <taxon>Haplosclerida</taxon>
        <taxon>Niphatidae</taxon>
        <taxon>Amphimedon</taxon>
    </lineage>
</organism>
<dbReference type="OMA" id="ELECTAN"/>
<feature type="region of interest" description="Disordered" evidence="12">
    <location>
        <begin position="471"/>
        <end position="498"/>
    </location>
</feature>
<keyword evidence="5 13" id="KW-1133">Transmembrane helix</keyword>
<keyword evidence="10 11" id="KW-0407">Ion channel</keyword>
<name>A0A1X7V336_AMPQE</name>
<dbReference type="Gene3D" id="2.60.470.10">
    <property type="entry name" value="Acid-sensing ion channels like domains"/>
    <property type="match status" value="1"/>
</dbReference>
<dbReference type="PRINTS" id="PR01078">
    <property type="entry name" value="AMINACHANNEL"/>
</dbReference>
<evidence type="ECO:0000313" key="14">
    <source>
        <dbReference type="EnsemblMetazoa" id="Aqu2.1.34376_001"/>
    </source>
</evidence>
<dbReference type="InParanoid" id="A0A1X7V336"/>
<dbReference type="eggNOG" id="KOG4294">
    <property type="taxonomic scope" value="Eukaryota"/>
</dbReference>
<reference evidence="14" key="2">
    <citation type="submission" date="2017-05" db="UniProtKB">
        <authorList>
            <consortium name="EnsemblMetazoa"/>
        </authorList>
    </citation>
    <scope>IDENTIFICATION</scope>
</reference>
<accession>A0A1X7V336</accession>
<comment type="subcellular location">
    <subcellularLocation>
        <location evidence="1">Membrane</location>
        <topology evidence="1">Multi-pass membrane protein</topology>
    </subcellularLocation>
</comment>
<dbReference type="InterPro" id="IPR001873">
    <property type="entry name" value="ENaC"/>
</dbReference>
<evidence type="ECO:0000256" key="13">
    <source>
        <dbReference type="SAM" id="Phobius"/>
    </source>
</evidence>
<reference evidence="15" key="1">
    <citation type="journal article" date="2010" name="Nature">
        <title>The Amphimedon queenslandica genome and the evolution of animal complexity.</title>
        <authorList>
            <person name="Srivastava M."/>
            <person name="Simakov O."/>
            <person name="Chapman J."/>
            <person name="Fahey B."/>
            <person name="Gauthier M.E."/>
            <person name="Mitros T."/>
            <person name="Richards G.S."/>
            <person name="Conaco C."/>
            <person name="Dacre M."/>
            <person name="Hellsten U."/>
            <person name="Larroux C."/>
            <person name="Putnam N.H."/>
            <person name="Stanke M."/>
            <person name="Adamska M."/>
            <person name="Darling A."/>
            <person name="Degnan S.M."/>
            <person name="Oakley T.H."/>
            <person name="Plachetzki D.C."/>
            <person name="Zhai Y."/>
            <person name="Adamski M."/>
            <person name="Calcino A."/>
            <person name="Cummins S.F."/>
            <person name="Goodstein D.M."/>
            <person name="Harris C."/>
            <person name="Jackson D.J."/>
            <person name="Leys S.P."/>
            <person name="Shu S."/>
            <person name="Woodcroft B.J."/>
            <person name="Vervoort M."/>
            <person name="Kosik K.S."/>
            <person name="Manning G."/>
            <person name="Degnan B.M."/>
            <person name="Rokhsar D.S."/>
        </authorList>
    </citation>
    <scope>NUCLEOTIDE SEQUENCE [LARGE SCALE GENOMIC DNA]</scope>
</reference>
<evidence type="ECO:0000256" key="11">
    <source>
        <dbReference type="RuleBase" id="RU000679"/>
    </source>
</evidence>
<dbReference type="FunCoup" id="A0A1X7V336">
    <property type="interactions" value="79"/>
</dbReference>
<dbReference type="PANTHER" id="PTHR11690">
    <property type="entry name" value="AMILORIDE-SENSITIVE SODIUM CHANNEL-RELATED"/>
    <property type="match status" value="1"/>
</dbReference>
<keyword evidence="8 13" id="KW-0472">Membrane</keyword>
<protein>
    <submittedName>
        <fullName evidence="14">Uncharacterized protein</fullName>
    </submittedName>
</protein>